<keyword evidence="2" id="KW-1003">Cell membrane</keyword>
<evidence type="ECO:0000313" key="10">
    <source>
        <dbReference type="EMBL" id="XDQ27756.1"/>
    </source>
</evidence>
<evidence type="ECO:0000256" key="4">
    <source>
        <dbReference type="ARBA" id="ARBA00022927"/>
    </source>
</evidence>
<organism evidence="10">
    <name type="scientific">Streptomyces sp. R21</name>
    <dbReference type="NCBI Taxonomy" id="3238627"/>
    <lineage>
        <taxon>Bacteria</taxon>
        <taxon>Bacillati</taxon>
        <taxon>Actinomycetota</taxon>
        <taxon>Actinomycetes</taxon>
        <taxon>Kitasatosporales</taxon>
        <taxon>Streptomycetaceae</taxon>
        <taxon>Streptomyces</taxon>
    </lineage>
</organism>
<gene>
    <name evidence="10" type="ORF">AB5J56_25000</name>
</gene>
<dbReference type="GO" id="GO:0005886">
    <property type="term" value="C:plasma membrane"/>
    <property type="evidence" value="ECO:0007669"/>
    <property type="project" value="TreeGrafter"/>
</dbReference>
<name>A0AB39PD26_9ACTN</name>
<evidence type="ECO:0000256" key="8">
    <source>
        <dbReference type="SAM" id="MobiDB-lite"/>
    </source>
</evidence>
<keyword evidence="5" id="KW-1133">Transmembrane helix</keyword>
<dbReference type="InterPro" id="IPR054384">
    <property type="entry name" value="SecDF_P1_head"/>
</dbReference>
<feature type="region of interest" description="Disordered" evidence="8">
    <location>
        <begin position="18"/>
        <end position="59"/>
    </location>
</feature>
<dbReference type="AlphaFoldDB" id="A0AB39PD26"/>
<evidence type="ECO:0000256" key="5">
    <source>
        <dbReference type="ARBA" id="ARBA00022989"/>
    </source>
</evidence>
<evidence type="ECO:0000256" key="1">
    <source>
        <dbReference type="ARBA" id="ARBA00022448"/>
    </source>
</evidence>
<dbReference type="Pfam" id="PF22599">
    <property type="entry name" value="SecDF_P1_head"/>
    <property type="match status" value="1"/>
</dbReference>
<feature type="compositionally biased region" description="Gly residues" evidence="8">
    <location>
        <begin position="49"/>
        <end position="59"/>
    </location>
</feature>
<keyword evidence="3" id="KW-0812">Transmembrane</keyword>
<evidence type="ECO:0000256" key="6">
    <source>
        <dbReference type="ARBA" id="ARBA00023010"/>
    </source>
</evidence>
<reference evidence="10" key="1">
    <citation type="submission" date="2024-07" db="EMBL/GenBank/DDBJ databases">
        <authorList>
            <person name="Yu S.T."/>
        </authorList>
    </citation>
    <scope>NUCLEOTIDE SEQUENCE</scope>
    <source>
        <strain evidence="10">R21</strain>
    </source>
</reference>
<accession>A0AB39PD26</accession>
<dbReference type="Gene3D" id="3.30.70.3400">
    <property type="match status" value="1"/>
</dbReference>
<dbReference type="Gene3D" id="3.30.1360.200">
    <property type="match status" value="1"/>
</dbReference>
<dbReference type="EMBL" id="CP163435">
    <property type="protein sequence ID" value="XDQ27756.1"/>
    <property type="molecule type" value="Genomic_DNA"/>
</dbReference>
<dbReference type="InterPro" id="IPR022813">
    <property type="entry name" value="SecD/SecF_arch_bac"/>
</dbReference>
<dbReference type="PANTHER" id="PTHR30081:SF1">
    <property type="entry name" value="PROTEIN TRANSLOCASE SUBUNIT SECD"/>
    <property type="match status" value="1"/>
</dbReference>
<proteinExistence type="predicted"/>
<keyword evidence="1" id="KW-0813">Transport</keyword>
<keyword evidence="4" id="KW-0653">Protein transport</keyword>
<evidence type="ECO:0000256" key="7">
    <source>
        <dbReference type="ARBA" id="ARBA00023136"/>
    </source>
</evidence>
<evidence type="ECO:0000256" key="3">
    <source>
        <dbReference type="ARBA" id="ARBA00022692"/>
    </source>
</evidence>
<feature type="compositionally biased region" description="Gly residues" evidence="8">
    <location>
        <begin position="26"/>
        <end position="42"/>
    </location>
</feature>
<feature type="domain" description="SecDF P1 head subdomain" evidence="9">
    <location>
        <begin position="169"/>
        <end position="275"/>
    </location>
</feature>
<dbReference type="GO" id="GO:0015031">
    <property type="term" value="P:protein transport"/>
    <property type="evidence" value="ECO:0007669"/>
    <property type="project" value="UniProtKB-KW"/>
</dbReference>
<sequence length="287" mass="28554">MAAVVVAACLGLAACGGSSQPLTRGGKSGSASAGGAGDGSGAGSSASPSGGGTASASGQGGQVYIDFAPETSSSGADLERTATLMRKRAKALRLGGVEITVRGREISVSGPASSQETLRSLGWTAELGFRPVLSAQPVDKGQCRAADASASASEPLTACGKTGGTYVSYSLKPVAVPGTDVSAAEATYDKQSGAGWLVQIKFTAAGSKRFAQVTGELAPQQPPANQFAIVVDGTVLSAPSVNQALTGGEAQISGSFTQREAEELAAQLNSGALPVRLNEQSVSRMRS</sequence>
<protein>
    <recommendedName>
        <fullName evidence="9">SecDF P1 head subdomain domain-containing protein</fullName>
    </recommendedName>
</protein>
<keyword evidence="7" id="KW-0472">Membrane</keyword>
<dbReference type="RefSeq" id="WP_369235145.1">
    <property type="nucleotide sequence ID" value="NZ_CP163435.1"/>
</dbReference>
<dbReference type="PANTHER" id="PTHR30081">
    <property type="entry name" value="PROTEIN-EXPORT MEMBRANE PROTEIN SEC"/>
    <property type="match status" value="1"/>
</dbReference>
<keyword evidence="6" id="KW-0811">Translocation</keyword>
<evidence type="ECO:0000256" key="2">
    <source>
        <dbReference type="ARBA" id="ARBA00022475"/>
    </source>
</evidence>
<evidence type="ECO:0000259" key="9">
    <source>
        <dbReference type="Pfam" id="PF22599"/>
    </source>
</evidence>